<dbReference type="CDD" id="cd16532">
    <property type="entry name" value="RING-HC_RNFT1-like"/>
    <property type="match status" value="1"/>
</dbReference>
<dbReference type="InterPro" id="IPR013083">
    <property type="entry name" value="Znf_RING/FYVE/PHD"/>
</dbReference>
<keyword evidence="2 11" id="KW-0812">Transmembrane</keyword>
<dbReference type="SMART" id="SM00184">
    <property type="entry name" value="RING"/>
    <property type="match status" value="1"/>
</dbReference>
<evidence type="ECO:0000313" key="14">
    <source>
        <dbReference type="Proteomes" id="UP001162164"/>
    </source>
</evidence>
<evidence type="ECO:0000259" key="12">
    <source>
        <dbReference type="PROSITE" id="PS50089"/>
    </source>
</evidence>
<keyword evidence="7 11" id="KW-1133">Transmembrane helix</keyword>
<gene>
    <name evidence="13" type="ORF">NQ317_003113</name>
</gene>
<dbReference type="Proteomes" id="UP001162164">
    <property type="component" value="Unassembled WGS sequence"/>
</dbReference>
<name>A0ABQ9JGN2_9CUCU</name>
<evidence type="ECO:0000256" key="10">
    <source>
        <dbReference type="SAM" id="MobiDB-lite"/>
    </source>
</evidence>
<keyword evidence="14" id="KW-1185">Reference proteome</keyword>
<dbReference type="Gene3D" id="3.30.40.10">
    <property type="entry name" value="Zinc/RING finger domain, C3HC4 (zinc finger)"/>
    <property type="match status" value="1"/>
</dbReference>
<evidence type="ECO:0000256" key="7">
    <source>
        <dbReference type="ARBA" id="ARBA00022989"/>
    </source>
</evidence>
<comment type="subcellular location">
    <subcellularLocation>
        <location evidence="1">Membrane</location>
        <topology evidence="1">Multi-pass membrane protein</topology>
    </subcellularLocation>
</comment>
<dbReference type="PROSITE" id="PS50089">
    <property type="entry name" value="ZF_RING_2"/>
    <property type="match status" value="1"/>
</dbReference>
<proteinExistence type="predicted"/>
<dbReference type="PANTHER" id="PTHR15860">
    <property type="entry name" value="UNCHARACTERIZED RING FINGER-CONTAINING PROTEIN"/>
    <property type="match status" value="1"/>
</dbReference>
<evidence type="ECO:0000313" key="13">
    <source>
        <dbReference type="EMBL" id="KAJ8977173.1"/>
    </source>
</evidence>
<dbReference type="PANTHER" id="PTHR15860:SF0">
    <property type="entry name" value="LP20373P"/>
    <property type="match status" value="1"/>
</dbReference>
<evidence type="ECO:0000256" key="8">
    <source>
        <dbReference type="ARBA" id="ARBA00023136"/>
    </source>
</evidence>
<evidence type="ECO:0000256" key="3">
    <source>
        <dbReference type="ARBA" id="ARBA00022723"/>
    </source>
</evidence>
<evidence type="ECO:0000256" key="5">
    <source>
        <dbReference type="ARBA" id="ARBA00022786"/>
    </source>
</evidence>
<evidence type="ECO:0000256" key="1">
    <source>
        <dbReference type="ARBA" id="ARBA00004141"/>
    </source>
</evidence>
<feature type="transmembrane region" description="Helical" evidence="11">
    <location>
        <begin position="160"/>
        <end position="180"/>
    </location>
</feature>
<evidence type="ECO:0000256" key="2">
    <source>
        <dbReference type="ARBA" id="ARBA00022692"/>
    </source>
</evidence>
<feature type="region of interest" description="Disordered" evidence="10">
    <location>
        <begin position="1"/>
        <end position="22"/>
    </location>
</feature>
<feature type="transmembrane region" description="Helical" evidence="11">
    <location>
        <begin position="264"/>
        <end position="290"/>
    </location>
</feature>
<feature type="transmembrane region" description="Helical" evidence="11">
    <location>
        <begin position="215"/>
        <end position="236"/>
    </location>
</feature>
<organism evidence="13 14">
    <name type="scientific">Molorchus minor</name>
    <dbReference type="NCBI Taxonomy" id="1323400"/>
    <lineage>
        <taxon>Eukaryota</taxon>
        <taxon>Metazoa</taxon>
        <taxon>Ecdysozoa</taxon>
        <taxon>Arthropoda</taxon>
        <taxon>Hexapoda</taxon>
        <taxon>Insecta</taxon>
        <taxon>Pterygota</taxon>
        <taxon>Neoptera</taxon>
        <taxon>Endopterygota</taxon>
        <taxon>Coleoptera</taxon>
        <taxon>Polyphaga</taxon>
        <taxon>Cucujiformia</taxon>
        <taxon>Chrysomeloidea</taxon>
        <taxon>Cerambycidae</taxon>
        <taxon>Lamiinae</taxon>
        <taxon>Monochamini</taxon>
        <taxon>Molorchus</taxon>
    </lineage>
</organism>
<feature type="transmembrane region" description="Helical" evidence="11">
    <location>
        <begin position="186"/>
        <end position="203"/>
    </location>
</feature>
<sequence>MTHNQNNNRHFHRSQSADLPQQPPRILLMTHTSSISPAMSVPDSFQRRTVESARQLRDSFTNVIREIEPLVETARTVNAGVTNFLNRPHSDSNLARPSTADENNGSFIINLDAPTPAAENDDTVINQHVANFLDPSNNNTNNNNTDDQDRMQIGIETQQCLKVILKYVPFILILLAKAVYDYYEGIFILIILFMVFAHTNSAVKKETIKRQRRGISTLVIELVYIFVCLIFIHYVFEDDLYNFNVVLNLVLIRTFTRPLTVWNLLWIVTITDFILKLFTVTVKIFITMLPGSILDFQKRGKIYLFVEAVSQLYRSIATIQPWLYYLLESYQGPEKIVAVFLSAFYMISKGTDLMSRVKLLKVAFFKLLQNVSIGSSPSKDQIQTAGDHCPICHDEYDSPVLLQCRHIFCESCVTNWFDREQTCPLCRAKIVDDPSWRDGKFVKPSEMIRNRQRSDS</sequence>
<dbReference type="SUPFAM" id="SSF57850">
    <property type="entry name" value="RING/U-box"/>
    <property type="match status" value="1"/>
</dbReference>
<accession>A0ABQ9JGN2</accession>
<reference evidence="13" key="1">
    <citation type="journal article" date="2023" name="Insect Mol. Biol.">
        <title>Genome sequencing provides insights into the evolution of gene families encoding plant cell wall-degrading enzymes in longhorned beetles.</title>
        <authorList>
            <person name="Shin N.R."/>
            <person name="Okamura Y."/>
            <person name="Kirsch R."/>
            <person name="Pauchet Y."/>
        </authorList>
    </citation>
    <scope>NUCLEOTIDE SEQUENCE</scope>
    <source>
        <strain evidence="13">MMC_N1</strain>
    </source>
</reference>
<keyword evidence="3" id="KW-0479">Metal-binding</keyword>
<evidence type="ECO:0000256" key="6">
    <source>
        <dbReference type="ARBA" id="ARBA00022833"/>
    </source>
</evidence>
<keyword evidence="4 9" id="KW-0863">Zinc-finger</keyword>
<protein>
    <recommendedName>
        <fullName evidence="12">RING-type domain-containing protein</fullName>
    </recommendedName>
</protein>
<dbReference type="InterPro" id="IPR017907">
    <property type="entry name" value="Znf_RING_CS"/>
</dbReference>
<evidence type="ECO:0000256" key="11">
    <source>
        <dbReference type="SAM" id="Phobius"/>
    </source>
</evidence>
<dbReference type="EMBL" id="JAPWTJ010000580">
    <property type="protein sequence ID" value="KAJ8977173.1"/>
    <property type="molecule type" value="Genomic_DNA"/>
</dbReference>
<dbReference type="Pfam" id="PF13920">
    <property type="entry name" value="zf-C3HC4_3"/>
    <property type="match status" value="1"/>
</dbReference>
<keyword evidence="5" id="KW-0833">Ubl conjugation pathway</keyword>
<dbReference type="InterPro" id="IPR001841">
    <property type="entry name" value="Znf_RING"/>
</dbReference>
<feature type="compositionally biased region" description="Polar residues" evidence="10">
    <location>
        <begin position="1"/>
        <end position="19"/>
    </location>
</feature>
<comment type="caution">
    <text evidence="13">The sequence shown here is derived from an EMBL/GenBank/DDBJ whole genome shotgun (WGS) entry which is preliminary data.</text>
</comment>
<feature type="domain" description="RING-type" evidence="12">
    <location>
        <begin position="389"/>
        <end position="427"/>
    </location>
</feature>
<evidence type="ECO:0000256" key="9">
    <source>
        <dbReference type="PROSITE-ProRule" id="PRU00175"/>
    </source>
</evidence>
<dbReference type="InterPro" id="IPR044235">
    <property type="entry name" value="RNFT1/2"/>
</dbReference>
<keyword evidence="6" id="KW-0862">Zinc</keyword>
<evidence type="ECO:0000256" key="4">
    <source>
        <dbReference type="ARBA" id="ARBA00022771"/>
    </source>
</evidence>
<keyword evidence="8 11" id="KW-0472">Membrane</keyword>
<dbReference type="PROSITE" id="PS00518">
    <property type="entry name" value="ZF_RING_1"/>
    <property type="match status" value="1"/>
</dbReference>